<accession>A0A0C3G1Q0</accession>
<keyword evidence="2" id="KW-1185">Reference proteome</keyword>
<gene>
    <name evidence="1" type="ORF">PILCRDRAFT_811923</name>
</gene>
<reference evidence="1 2" key="1">
    <citation type="submission" date="2014-04" db="EMBL/GenBank/DDBJ databases">
        <authorList>
            <consortium name="DOE Joint Genome Institute"/>
            <person name="Kuo A."/>
            <person name="Tarkka M."/>
            <person name="Buscot F."/>
            <person name="Kohler A."/>
            <person name="Nagy L.G."/>
            <person name="Floudas D."/>
            <person name="Copeland A."/>
            <person name="Barry K.W."/>
            <person name="Cichocki N."/>
            <person name="Veneault-Fourrey C."/>
            <person name="LaButti K."/>
            <person name="Lindquist E.A."/>
            <person name="Lipzen A."/>
            <person name="Lundell T."/>
            <person name="Morin E."/>
            <person name="Murat C."/>
            <person name="Sun H."/>
            <person name="Tunlid A."/>
            <person name="Henrissat B."/>
            <person name="Grigoriev I.V."/>
            <person name="Hibbett D.S."/>
            <person name="Martin F."/>
            <person name="Nordberg H.P."/>
            <person name="Cantor M.N."/>
            <person name="Hua S.X."/>
        </authorList>
    </citation>
    <scope>NUCLEOTIDE SEQUENCE [LARGE SCALE GENOMIC DNA]</scope>
    <source>
        <strain evidence="1 2">F 1598</strain>
    </source>
</reference>
<protein>
    <submittedName>
        <fullName evidence="1">Uncharacterized protein</fullName>
    </submittedName>
</protein>
<reference evidence="2" key="2">
    <citation type="submission" date="2015-01" db="EMBL/GenBank/DDBJ databases">
        <title>Evolutionary Origins and Diversification of the Mycorrhizal Mutualists.</title>
        <authorList>
            <consortium name="DOE Joint Genome Institute"/>
            <consortium name="Mycorrhizal Genomics Consortium"/>
            <person name="Kohler A."/>
            <person name="Kuo A."/>
            <person name="Nagy L.G."/>
            <person name="Floudas D."/>
            <person name="Copeland A."/>
            <person name="Barry K.W."/>
            <person name="Cichocki N."/>
            <person name="Veneault-Fourrey C."/>
            <person name="LaButti K."/>
            <person name="Lindquist E.A."/>
            <person name="Lipzen A."/>
            <person name="Lundell T."/>
            <person name="Morin E."/>
            <person name="Murat C."/>
            <person name="Riley R."/>
            <person name="Ohm R."/>
            <person name="Sun H."/>
            <person name="Tunlid A."/>
            <person name="Henrissat B."/>
            <person name="Grigoriev I.V."/>
            <person name="Hibbett D.S."/>
            <person name="Martin F."/>
        </authorList>
    </citation>
    <scope>NUCLEOTIDE SEQUENCE [LARGE SCALE GENOMIC DNA]</scope>
    <source>
        <strain evidence="2">F 1598</strain>
    </source>
</reference>
<sequence length="52" mass="5800">MGISNSTQRCRMAHRDPKIFHQYISQNTLRVGVVLTRAGHSLAVVSDMCLAE</sequence>
<dbReference type="AlphaFoldDB" id="A0A0C3G1Q0"/>
<dbReference type="InParanoid" id="A0A0C3G1Q0"/>
<evidence type="ECO:0000313" key="2">
    <source>
        <dbReference type="Proteomes" id="UP000054166"/>
    </source>
</evidence>
<evidence type="ECO:0000313" key="1">
    <source>
        <dbReference type="EMBL" id="KIM90200.1"/>
    </source>
</evidence>
<dbReference type="HOGENOM" id="CLU_3088009_0_0_1"/>
<proteinExistence type="predicted"/>
<organism evidence="1 2">
    <name type="scientific">Piloderma croceum (strain F 1598)</name>
    <dbReference type="NCBI Taxonomy" id="765440"/>
    <lineage>
        <taxon>Eukaryota</taxon>
        <taxon>Fungi</taxon>
        <taxon>Dikarya</taxon>
        <taxon>Basidiomycota</taxon>
        <taxon>Agaricomycotina</taxon>
        <taxon>Agaricomycetes</taxon>
        <taxon>Agaricomycetidae</taxon>
        <taxon>Atheliales</taxon>
        <taxon>Atheliaceae</taxon>
        <taxon>Piloderma</taxon>
    </lineage>
</organism>
<dbReference type="Proteomes" id="UP000054166">
    <property type="component" value="Unassembled WGS sequence"/>
</dbReference>
<dbReference type="EMBL" id="KN832973">
    <property type="protein sequence ID" value="KIM90200.1"/>
    <property type="molecule type" value="Genomic_DNA"/>
</dbReference>
<name>A0A0C3G1Q0_PILCF</name>